<organism evidence="2 3">
    <name type="scientific">Penicillium antarcticum</name>
    <dbReference type="NCBI Taxonomy" id="416450"/>
    <lineage>
        <taxon>Eukaryota</taxon>
        <taxon>Fungi</taxon>
        <taxon>Dikarya</taxon>
        <taxon>Ascomycota</taxon>
        <taxon>Pezizomycotina</taxon>
        <taxon>Eurotiomycetes</taxon>
        <taxon>Eurotiomycetidae</taxon>
        <taxon>Eurotiales</taxon>
        <taxon>Aspergillaceae</taxon>
        <taxon>Penicillium</taxon>
    </lineage>
</organism>
<dbReference type="EMBL" id="MDYN01000048">
    <property type="protein sequence ID" value="OQD79575.1"/>
    <property type="molecule type" value="Genomic_DNA"/>
</dbReference>
<reference evidence="3" key="1">
    <citation type="journal article" date="2017" name="Nat. Microbiol.">
        <title>Global analysis of biosynthetic gene clusters reveals vast potential of secondary metabolite production in Penicillium species.</title>
        <authorList>
            <person name="Nielsen J.C."/>
            <person name="Grijseels S."/>
            <person name="Prigent S."/>
            <person name="Ji B."/>
            <person name="Dainat J."/>
            <person name="Nielsen K.F."/>
            <person name="Frisvad J.C."/>
            <person name="Workman M."/>
            <person name="Nielsen J."/>
        </authorList>
    </citation>
    <scope>NUCLEOTIDE SEQUENCE [LARGE SCALE GENOMIC DNA]</scope>
    <source>
        <strain evidence="3">IBT 31811</strain>
    </source>
</reference>
<protein>
    <recommendedName>
        <fullName evidence="4">HTH psq-type domain-containing protein</fullName>
    </recommendedName>
</protein>
<evidence type="ECO:0000256" key="1">
    <source>
        <dbReference type="SAM" id="MobiDB-lite"/>
    </source>
</evidence>
<keyword evidence="3" id="KW-1185">Reference proteome</keyword>
<evidence type="ECO:0008006" key="4">
    <source>
        <dbReference type="Google" id="ProtNLM"/>
    </source>
</evidence>
<name>A0A1V6PRF1_9EURO</name>
<evidence type="ECO:0000313" key="3">
    <source>
        <dbReference type="Proteomes" id="UP000191672"/>
    </source>
</evidence>
<evidence type="ECO:0000313" key="2">
    <source>
        <dbReference type="EMBL" id="OQD79575.1"/>
    </source>
</evidence>
<sequence length="73" mass="8346">MPPIRTQSSRNRTEQEARTFEVPRSTLRDRVTHDYRVVAKLEVFQVILAYASLLPTSTICLSTVPLPNRPYTG</sequence>
<dbReference type="AlphaFoldDB" id="A0A1V6PRF1"/>
<accession>A0A1V6PRF1</accession>
<proteinExistence type="predicted"/>
<feature type="compositionally biased region" description="Basic and acidic residues" evidence="1">
    <location>
        <begin position="11"/>
        <end position="22"/>
    </location>
</feature>
<gene>
    <name evidence="2" type="ORF">PENANT_c048G01254</name>
</gene>
<feature type="compositionally biased region" description="Polar residues" evidence="1">
    <location>
        <begin position="1"/>
        <end position="10"/>
    </location>
</feature>
<feature type="region of interest" description="Disordered" evidence="1">
    <location>
        <begin position="1"/>
        <end position="22"/>
    </location>
</feature>
<comment type="caution">
    <text evidence="2">The sequence shown here is derived from an EMBL/GenBank/DDBJ whole genome shotgun (WGS) entry which is preliminary data.</text>
</comment>
<dbReference type="Proteomes" id="UP000191672">
    <property type="component" value="Unassembled WGS sequence"/>
</dbReference>